<evidence type="ECO:0000313" key="4">
    <source>
        <dbReference type="EMBL" id="GGX66761.1"/>
    </source>
</evidence>
<sequence>MLRLTHFGVGNLRDLELTVQPGEILCLSGPSGSGKTRLLRAIADLDPHDGEVAFNGSRQNDLPAHQWRRRVMLVPAESQWWEERVGAHFPLDAREEWEALGFSDNPLSWHVSHLSTGEKQRLSLWRALARGPSALLLDEPTANLDSHSRYLTETWLQARIREHGWPVIWVAHDEAQIEGVADRHFAIVAEHLKEVPCRSSS</sequence>
<gene>
    <name evidence="4" type="ORF">GCM10007392_38150</name>
</gene>
<dbReference type="GO" id="GO:0005524">
    <property type="term" value="F:ATP binding"/>
    <property type="evidence" value="ECO:0007669"/>
    <property type="project" value="UniProtKB-KW"/>
</dbReference>
<dbReference type="RefSeq" id="WP_189611709.1">
    <property type="nucleotide sequence ID" value="NZ_BMXR01000010.1"/>
</dbReference>
<dbReference type="Proteomes" id="UP000626148">
    <property type="component" value="Unassembled WGS sequence"/>
</dbReference>
<dbReference type="Pfam" id="PF00005">
    <property type="entry name" value="ABC_tran"/>
    <property type="match status" value="1"/>
</dbReference>
<protein>
    <submittedName>
        <fullName evidence="4">ATP-binding protein</fullName>
    </submittedName>
</protein>
<dbReference type="AlphaFoldDB" id="A0A918KKG3"/>
<accession>A0A918KKG3</accession>
<dbReference type="EMBL" id="BMXR01000010">
    <property type="protein sequence ID" value="GGX66761.1"/>
    <property type="molecule type" value="Genomic_DNA"/>
</dbReference>
<dbReference type="InterPro" id="IPR003593">
    <property type="entry name" value="AAA+_ATPase"/>
</dbReference>
<proteinExistence type="predicted"/>
<dbReference type="InterPro" id="IPR003439">
    <property type="entry name" value="ABC_transporter-like_ATP-bd"/>
</dbReference>
<organism evidence="4 5">
    <name type="scientific">Saccharospirillum salsuginis</name>
    <dbReference type="NCBI Taxonomy" id="418750"/>
    <lineage>
        <taxon>Bacteria</taxon>
        <taxon>Pseudomonadati</taxon>
        <taxon>Pseudomonadota</taxon>
        <taxon>Gammaproteobacteria</taxon>
        <taxon>Oceanospirillales</taxon>
        <taxon>Saccharospirillaceae</taxon>
        <taxon>Saccharospirillum</taxon>
    </lineage>
</organism>
<keyword evidence="2 4" id="KW-0067">ATP-binding</keyword>
<dbReference type="PROSITE" id="PS50893">
    <property type="entry name" value="ABC_TRANSPORTER_2"/>
    <property type="match status" value="1"/>
</dbReference>
<dbReference type="GO" id="GO:0016887">
    <property type="term" value="F:ATP hydrolysis activity"/>
    <property type="evidence" value="ECO:0007669"/>
    <property type="project" value="InterPro"/>
</dbReference>
<reference evidence="4" key="2">
    <citation type="submission" date="2020-09" db="EMBL/GenBank/DDBJ databases">
        <authorList>
            <person name="Sun Q."/>
            <person name="Kim S."/>
        </authorList>
    </citation>
    <scope>NUCLEOTIDE SEQUENCE</scope>
    <source>
        <strain evidence="4">KCTC 22169</strain>
    </source>
</reference>
<evidence type="ECO:0000256" key="1">
    <source>
        <dbReference type="ARBA" id="ARBA00022741"/>
    </source>
</evidence>
<reference evidence="4" key="1">
    <citation type="journal article" date="2014" name="Int. J. Syst. Evol. Microbiol.">
        <title>Complete genome sequence of Corynebacterium casei LMG S-19264T (=DSM 44701T), isolated from a smear-ripened cheese.</title>
        <authorList>
            <consortium name="US DOE Joint Genome Institute (JGI-PGF)"/>
            <person name="Walter F."/>
            <person name="Albersmeier A."/>
            <person name="Kalinowski J."/>
            <person name="Ruckert C."/>
        </authorList>
    </citation>
    <scope>NUCLEOTIDE SEQUENCE</scope>
    <source>
        <strain evidence="4">KCTC 22169</strain>
    </source>
</reference>
<dbReference type="PANTHER" id="PTHR43119:SF1">
    <property type="entry name" value="ABC TRANSPORTER DOMAIN-CONTAINING PROTEIN"/>
    <property type="match status" value="1"/>
</dbReference>
<evidence type="ECO:0000256" key="2">
    <source>
        <dbReference type="ARBA" id="ARBA00022840"/>
    </source>
</evidence>
<evidence type="ECO:0000313" key="5">
    <source>
        <dbReference type="Proteomes" id="UP000626148"/>
    </source>
</evidence>
<dbReference type="SUPFAM" id="SSF52540">
    <property type="entry name" value="P-loop containing nucleoside triphosphate hydrolases"/>
    <property type="match status" value="1"/>
</dbReference>
<comment type="caution">
    <text evidence="4">The sequence shown here is derived from an EMBL/GenBank/DDBJ whole genome shotgun (WGS) entry which is preliminary data.</text>
</comment>
<name>A0A918KKG3_9GAMM</name>
<dbReference type="SMART" id="SM00382">
    <property type="entry name" value="AAA"/>
    <property type="match status" value="1"/>
</dbReference>
<keyword evidence="5" id="KW-1185">Reference proteome</keyword>
<dbReference type="Gene3D" id="3.40.50.300">
    <property type="entry name" value="P-loop containing nucleotide triphosphate hydrolases"/>
    <property type="match status" value="1"/>
</dbReference>
<dbReference type="InterPro" id="IPR027417">
    <property type="entry name" value="P-loop_NTPase"/>
</dbReference>
<feature type="domain" description="ABC transporter" evidence="3">
    <location>
        <begin position="2"/>
        <end position="197"/>
    </location>
</feature>
<dbReference type="PANTHER" id="PTHR43119">
    <property type="entry name" value="ABC TRANSPORT PROTEIN ATP-BINDING COMPONENT-RELATED"/>
    <property type="match status" value="1"/>
</dbReference>
<evidence type="ECO:0000259" key="3">
    <source>
        <dbReference type="PROSITE" id="PS50893"/>
    </source>
</evidence>
<keyword evidence="1" id="KW-0547">Nucleotide-binding</keyword>